<name>A0A0K9P5P0_ZOSMR</name>
<dbReference type="PANTHER" id="PTHR31604">
    <property type="entry name" value="PROTEIN LATERAL ROOT PRIMORDIUM 1"/>
    <property type="match status" value="1"/>
</dbReference>
<dbReference type="GO" id="GO:0005634">
    <property type="term" value="C:nucleus"/>
    <property type="evidence" value="ECO:0000318"/>
    <property type="project" value="GO_Central"/>
</dbReference>
<dbReference type="GO" id="GO:0046872">
    <property type="term" value="F:metal ion binding"/>
    <property type="evidence" value="ECO:0007669"/>
    <property type="project" value="UniProtKB-KW"/>
</dbReference>
<keyword evidence="4" id="KW-0862">Zinc</keyword>
<dbReference type="InterPro" id="IPR007818">
    <property type="entry name" value="SHI"/>
</dbReference>
<feature type="compositionally biased region" description="Low complexity" evidence="8">
    <location>
        <begin position="128"/>
        <end position="138"/>
    </location>
</feature>
<dbReference type="PANTHER" id="PTHR31604:SF30">
    <property type="entry name" value="PROTEIN LATERAL ROOT PRIMORDIUM 1"/>
    <property type="match status" value="1"/>
</dbReference>
<feature type="compositionally biased region" description="Low complexity" evidence="8">
    <location>
        <begin position="151"/>
        <end position="168"/>
    </location>
</feature>
<dbReference type="Pfam" id="PF05142">
    <property type="entry name" value="DUF702"/>
    <property type="match status" value="1"/>
</dbReference>
<protein>
    <submittedName>
        <fullName evidence="9">Lateral root primordium (LRP) protein-related</fullName>
    </submittedName>
</protein>
<keyword evidence="6" id="KW-0010">Activator</keyword>
<dbReference type="GO" id="GO:0003677">
    <property type="term" value="F:DNA binding"/>
    <property type="evidence" value="ECO:0000318"/>
    <property type="project" value="GO_Central"/>
</dbReference>
<accession>A0A0K9P5P0</accession>
<evidence type="ECO:0000256" key="1">
    <source>
        <dbReference type="ARBA" id="ARBA00004123"/>
    </source>
</evidence>
<comment type="subcellular location">
    <subcellularLocation>
        <location evidence="1">Nucleus</location>
    </subcellularLocation>
</comment>
<gene>
    <name evidence="9" type="ORF">ZOSMA_401G00140</name>
</gene>
<dbReference type="GO" id="GO:0003700">
    <property type="term" value="F:DNA-binding transcription factor activity"/>
    <property type="evidence" value="ECO:0007669"/>
    <property type="project" value="InterPro"/>
</dbReference>
<evidence type="ECO:0000256" key="6">
    <source>
        <dbReference type="ARBA" id="ARBA00023159"/>
    </source>
</evidence>
<evidence type="ECO:0000313" key="10">
    <source>
        <dbReference type="Proteomes" id="UP000036987"/>
    </source>
</evidence>
<evidence type="ECO:0000256" key="3">
    <source>
        <dbReference type="ARBA" id="ARBA00022723"/>
    </source>
</evidence>
<dbReference type="NCBIfam" id="TIGR01623">
    <property type="entry name" value="put_zinc_LRP1"/>
    <property type="match status" value="1"/>
</dbReference>
<dbReference type="OrthoDB" id="1913243at2759"/>
<keyword evidence="5" id="KW-0238">DNA-binding</keyword>
<dbReference type="GO" id="GO:0045893">
    <property type="term" value="P:positive regulation of DNA-templated transcription"/>
    <property type="evidence" value="ECO:0000318"/>
    <property type="project" value="GO_Central"/>
</dbReference>
<comment type="caution">
    <text evidence="9">The sequence shown here is derived from an EMBL/GenBank/DDBJ whole genome shotgun (WGS) entry which is preliminary data.</text>
</comment>
<evidence type="ECO:0000256" key="2">
    <source>
        <dbReference type="ARBA" id="ARBA00006911"/>
    </source>
</evidence>
<keyword evidence="7" id="KW-0539">Nucleus</keyword>
<comment type="similarity">
    <text evidence="2">Belongs to the SHI protein family.</text>
</comment>
<feature type="region of interest" description="Disordered" evidence="8">
    <location>
        <begin position="114"/>
        <end position="180"/>
    </location>
</feature>
<dbReference type="NCBIfam" id="TIGR01624">
    <property type="entry name" value="LRP1_Cterm"/>
    <property type="match status" value="1"/>
</dbReference>
<keyword evidence="10" id="KW-1185">Reference proteome</keyword>
<dbReference type="AlphaFoldDB" id="A0A0K9P5P0"/>
<reference evidence="10" key="1">
    <citation type="journal article" date="2016" name="Nature">
        <title>The genome of the seagrass Zostera marina reveals angiosperm adaptation to the sea.</title>
        <authorList>
            <person name="Olsen J.L."/>
            <person name="Rouze P."/>
            <person name="Verhelst B."/>
            <person name="Lin Y.-C."/>
            <person name="Bayer T."/>
            <person name="Collen J."/>
            <person name="Dattolo E."/>
            <person name="De Paoli E."/>
            <person name="Dittami S."/>
            <person name="Maumus F."/>
            <person name="Michel G."/>
            <person name="Kersting A."/>
            <person name="Lauritano C."/>
            <person name="Lohaus R."/>
            <person name="Toepel M."/>
            <person name="Tonon T."/>
            <person name="Vanneste K."/>
            <person name="Amirebrahimi M."/>
            <person name="Brakel J."/>
            <person name="Bostroem C."/>
            <person name="Chovatia M."/>
            <person name="Grimwood J."/>
            <person name="Jenkins J.W."/>
            <person name="Jueterbock A."/>
            <person name="Mraz A."/>
            <person name="Stam W.T."/>
            <person name="Tice H."/>
            <person name="Bornberg-Bauer E."/>
            <person name="Green P.J."/>
            <person name="Pearson G.A."/>
            <person name="Procaccini G."/>
            <person name="Duarte C.M."/>
            <person name="Schmutz J."/>
            <person name="Reusch T.B.H."/>
            <person name="Van de Peer Y."/>
        </authorList>
    </citation>
    <scope>NUCLEOTIDE SEQUENCE [LARGE SCALE GENOMIC DNA]</scope>
    <source>
        <strain evidence="10">cv. Finnish</strain>
    </source>
</reference>
<proteinExistence type="inferred from homology"/>
<keyword evidence="3" id="KW-0479">Metal-binding</keyword>
<evidence type="ECO:0000313" key="9">
    <source>
        <dbReference type="EMBL" id="KMZ63505.1"/>
    </source>
</evidence>
<sequence>MFQRYRLWQQQQEEEEVENPNLNLNPNLSSSVNPNFGSVILNDPSSRVGGAITTAAMFPPCNIVSSTSVAAAITCQDCGNQAKKDCLYRRCRTCCKSQEFNCTTHVKSTWVPTARRREKQKISAAMVTTSASTTSGGSKKQRLLVDASNNSHTSTSSHSFDTSSSHHQQQQRRRSHHHQDAGFRENLPLQIQAPALFKCVRVTSIDDGEDEYAYQAMVNIRGHMFKGFLYDQGIDNPGEEEYTRTRSSNNTTLQNLSELHLGGVSGTRWER</sequence>
<dbReference type="Proteomes" id="UP000036987">
    <property type="component" value="Unassembled WGS sequence"/>
</dbReference>
<dbReference type="InterPro" id="IPR006511">
    <property type="entry name" value="SHI_C"/>
</dbReference>
<evidence type="ECO:0000256" key="8">
    <source>
        <dbReference type="SAM" id="MobiDB-lite"/>
    </source>
</evidence>
<dbReference type="EMBL" id="LFYR01001219">
    <property type="protein sequence ID" value="KMZ63505.1"/>
    <property type="molecule type" value="Genomic_DNA"/>
</dbReference>
<dbReference type="InterPro" id="IPR006510">
    <property type="entry name" value="Znf_LRP1"/>
</dbReference>
<evidence type="ECO:0000256" key="7">
    <source>
        <dbReference type="ARBA" id="ARBA00023242"/>
    </source>
</evidence>
<organism evidence="9 10">
    <name type="scientific">Zostera marina</name>
    <name type="common">Eelgrass</name>
    <dbReference type="NCBI Taxonomy" id="29655"/>
    <lineage>
        <taxon>Eukaryota</taxon>
        <taxon>Viridiplantae</taxon>
        <taxon>Streptophyta</taxon>
        <taxon>Embryophyta</taxon>
        <taxon>Tracheophyta</taxon>
        <taxon>Spermatophyta</taxon>
        <taxon>Magnoliopsida</taxon>
        <taxon>Liliopsida</taxon>
        <taxon>Zosteraceae</taxon>
        <taxon>Zostera</taxon>
    </lineage>
</organism>
<evidence type="ECO:0000256" key="5">
    <source>
        <dbReference type="ARBA" id="ARBA00023125"/>
    </source>
</evidence>
<evidence type="ECO:0000256" key="4">
    <source>
        <dbReference type="ARBA" id="ARBA00022833"/>
    </source>
</evidence>